<dbReference type="InterPro" id="IPR000225">
    <property type="entry name" value="Armadillo"/>
</dbReference>
<dbReference type="OMA" id="WRLPITR"/>
<feature type="domain" description="U-box" evidence="1">
    <location>
        <begin position="159"/>
        <end position="440"/>
    </location>
</feature>
<dbReference type="InterPro" id="IPR011989">
    <property type="entry name" value="ARM-like"/>
</dbReference>
<dbReference type="EMBL" id="GL377595">
    <property type="protein sequence ID" value="EFJ22605.1"/>
    <property type="molecule type" value="Genomic_DNA"/>
</dbReference>
<dbReference type="Pfam" id="PF25598">
    <property type="entry name" value="ARM_PUB"/>
    <property type="match status" value="1"/>
</dbReference>
<dbReference type="PANTHER" id="PTHR47873">
    <property type="entry name" value="ARM REPEAT SUPERFAMILY PROTEIN"/>
    <property type="match status" value="1"/>
</dbReference>
<dbReference type="AlphaFoldDB" id="D8RYN6"/>
<name>D8RYN6_SELML</name>
<dbReference type="OrthoDB" id="10064100at2759"/>
<reference evidence="2 3" key="1">
    <citation type="journal article" date="2011" name="Science">
        <title>The Selaginella genome identifies genetic changes associated with the evolution of vascular plants.</title>
        <authorList>
            <person name="Banks J.A."/>
            <person name="Nishiyama T."/>
            <person name="Hasebe M."/>
            <person name="Bowman J.L."/>
            <person name="Gribskov M."/>
            <person name="dePamphilis C."/>
            <person name="Albert V.A."/>
            <person name="Aono N."/>
            <person name="Aoyama T."/>
            <person name="Ambrose B.A."/>
            <person name="Ashton N.W."/>
            <person name="Axtell M.J."/>
            <person name="Barker E."/>
            <person name="Barker M.S."/>
            <person name="Bennetzen J.L."/>
            <person name="Bonawitz N.D."/>
            <person name="Chapple C."/>
            <person name="Cheng C."/>
            <person name="Correa L.G."/>
            <person name="Dacre M."/>
            <person name="DeBarry J."/>
            <person name="Dreyer I."/>
            <person name="Elias M."/>
            <person name="Engstrom E.M."/>
            <person name="Estelle M."/>
            <person name="Feng L."/>
            <person name="Finet C."/>
            <person name="Floyd S.K."/>
            <person name="Frommer W.B."/>
            <person name="Fujita T."/>
            <person name="Gramzow L."/>
            <person name="Gutensohn M."/>
            <person name="Harholt J."/>
            <person name="Hattori M."/>
            <person name="Heyl A."/>
            <person name="Hirai T."/>
            <person name="Hiwatashi Y."/>
            <person name="Ishikawa M."/>
            <person name="Iwata M."/>
            <person name="Karol K.G."/>
            <person name="Koehler B."/>
            <person name="Kolukisaoglu U."/>
            <person name="Kubo M."/>
            <person name="Kurata T."/>
            <person name="Lalonde S."/>
            <person name="Li K."/>
            <person name="Li Y."/>
            <person name="Litt A."/>
            <person name="Lyons E."/>
            <person name="Manning G."/>
            <person name="Maruyama T."/>
            <person name="Michael T.P."/>
            <person name="Mikami K."/>
            <person name="Miyazaki S."/>
            <person name="Morinaga S."/>
            <person name="Murata T."/>
            <person name="Mueller-Roeber B."/>
            <person name="Nelson D.R."/>
            <person name="Obara M."/>
            <person name="Oguri Y."/>
            <person name="Olmstead R.G."/>
            <person name="Onodera N."/>
            <person name="Petersen B.L."/>
            <person name="Pils B."/>
            <person name="Prigge M."/>
            <person name="Rensing S.A."/>
            <person name="Riano-Pachon D.M."/>
            <person name="Roberts A.W."/>
            <person name="Sato Y."/>
            <person name="Scheller H.V."/>
            <person name="Schulz B."/>
            <person name="Schulz C."/>
            <person name="Shakirov E.V."/>
            <person name="Shibagaki N."/>
            <person name="Shinohara N."/>
            <person name="Shippen D.E."/>
            <person name="Soerensen I."/>
            <person name="Sotooka R."/>
            <person name="Sugimoto N."/>
            <person name="Sugita M."/>
            <person name="Sumikawa N."/>
            <person name="Tanurdzic M."/>
            <person name="Theissen G."/>
            <person name="Ulvskov P."/>
            <person name="Wakazuki S."/>
            <person name="Weng J.K."/>
            <person name="Willats W.W."/>
            <person name="Wipf D."/>
            <person name="Wolf P.G."/>
            <person name="Yang L."/>
            <person name="Zimmer A.D."/>
            <person name="Zhu Q."/>
            <person name="Mitros T."/>
            <person name="Hellsten U."/>
            <person name="Loque D."/>
            <person name="Otillar R."/>
            <person name="Salamov A."/>
            <person name="Schmutz J."/>
            <person name="Shapiro H."/>
            <person name="Lindquist E."/>
            <person name="Lucas S."/>
            <person name="Rokhsar D."/>
            <person name="Grigoriev I.V."/>
        </authorList>
    </citation>
    <scope>NUCLEOTIDE SEQUENCE [LARGE SCALE GENOMIC DNA]</scope>
</reference>
<dbReference type="Gramene" id="EFJ22605">
    <property type="protein sequence ID" value="EFJ22605"/>
    <property type="gene ID" value="SELMODRAFT_416243"/>
</dbReference>
<evidence type="ECO:0000313" key="2">
    <source>
        <dbReference type="EMBL" id="EFJ22605.1"/>
    </source>
</evidence>
<dbReference type="SMART" id="SM00185">
    <property type="entry name" value="ARM"/>
    <property type="match status" value="4"/>
</dbReference>
<dbReference type="Proteomes" id="UP000001514">
    <property type="component" value="Unassembled WGS sequence"/>
</dbReference>
<dbReference type="SUPFAM" id="SSF48371">
    <property type="entry name" value="ARM repeat"/>
    <property type="match status" value="1"/>
</dbReference>
<accession>D8RYN6</accession>
<dbReference type="InterPro" id="IPR058678">
    <property type="entry name" value="ARM_PUB"/>
</dbReference>
<proteinExistence type="predicted"/>
<evidence type="ECO:0000313" key="3">
    <source>
        <dbReference type="Proteomes" id="UP000001514"/>
    </source>
</evidence>
<organism evidence="3">
    <name type="scientific">Selaginella moellendorffii</name>
    <name type="common">Spikemoss</name>
    <dbReference type="NCBI Taxonomy" id="88036"/>
    <lineage>
        <taxon>Eukaryota</taxon>
        <taxon>Viridiplantae</taxon>
        <taxon>Streptophyta</taxon>
        <taxon>Embryophyta</taxon>
        <taxon>Tracheophyta</taxon>
        <taxon>Lycopodiopsida</taxon>
        <taxon>Selaginellales</taxon>
        <taxon>Selaginellaceae</taxon>
        <taxon>Selaginella</taxon>
    </lineage>
</organism>
<evidence type="ECO:0000259" key="1">
    <source>
        <dbReference type="Pfam" id="PF25598"/>
    </source>
</evidence>
<dbReference type="InterPro" id="IPR016024">
    <property type="entry name" value="ARM-type_fold"/>
</dbReference>
<keyword evidence="3" id="KW-1185">Reference proteome</keyword>
<sequence>MKLRRHHPRLKYVKPAQIFSCGMFGACSDVVLSPCTPSPALPQDRGSSSASSVATTTIASSCSDDKENRVAAEAAERQECNRRFQRVPSSTQWELALKLHNRSVRGNAGSRYLATIDVISPRVESPRVRIQELGCLEKHQQPRSLEDLVRDVISSRCCSSQSLRSLSSLAVSSRNRQTMVKMGLHSELVAFLVSDEGNDIDKSAEVLDVVFSLLVTLSSSSDLVLEAIARAPGISSVLERLLRTGPSSSKVAATTLLVMLSAVSQSEEQQVDTLDAGSFLEAVVGLLSEREEQLVKCGVKALLALCLSKDNRVAAVKAGVVASLLELLTEAKGVTSERILATLELLSTTLEGRAAILRHALAIPLLLSMILRVSDRGTEYAAGVLCSVICTDTSTPLDSNEEALEMAFQARASTSLLLLLQSHCTQRARRKAVKLLKVLHSYGERKVGSAAAECDTAAAAKVVQG</sequence>
<dbReference type="PROSITE" id="PS51257">
    <property type="entry name" value="PROKAR_LIPOPROTEIN"/>
    <property type="match status" value="1"/>
</dbReference>
<dbReference type="KEGG" id="smo:SELMODRAFT_416243"/>
<dbReference type="InParanoid" id="D8RYN6"/>
<dbReference type="Gene3D" id="1.25.10.10">
    <property type="entry name" value="Leucine-rich Repeat Variant"/>
    <property type="match status" value="2"/>
</dbReference>
<gene>
    <name evidence="2" type="ORF">SELMODRAFT_416243</name>
</gene>
<dbReference type="PANTHER" id="PTHR47873:SF1">
    <property type="entry name" value="ARM REPEAT SUPERFAMILY PROTEIN"/>
    <property type="match status" value="1"/>
</dbReference>
<dbReference type="HOGENOM" id="CLU_029579_0_0_1"/>
<protein>
    <recommendedName>
        <fullName evidence="1">U-box domain-containing protein</fullName>
    </recommendedName>
</protein>
<dbReference type="eggNOG" id="ENOG502SR4R">
    <property type="taxonomic scope" value="Eukaryota"/>
</dbReference>